<evidence type="ECO:0000313" key="18">
    <source>
        <dbReference type="EMBL" id="KAK9687302.1"/>
    </source>
</evidence>
<comment type="caution">
    <text evidence="18">The sequence shown here is derived from an EMBL/GenBank/DDBJ whole genome shotgun (WGS) entry which is preliminary data.</text>
</comment>
<feature type="transmembrane region" description="Helical" evidence="15">
    <location>
        <begin position="742"/>
        <end position="764"/>
    </location>
</feature>
<proteinExistence type="inferred from homology"/>
<dbReference type="InterPro" id="IPR000731">
    <property type="entry name" value="SSD"/>
</dbReference>
<dbReference type="Pfam" id="PF16414">
    <property type="entry name" value="NPC1_N"/>
    <property type="match status" value="1"/>
</dbReference>
<keyword evidence="6 16" id="KW-0732">Signal</keyword>
<protein>
    <submittedName>
        <fullName evidence="18">Niemann-Pick type C- protein 1</fullName>
    </submittedName>
</protein>
<feature type="transmembrane region" description="Helical" evidence="15">
    <location>
        <begin position="364"/>
        <end position="386"/>
    </location>
</feature>
<feature type="transmembrane region" description="Helical" evidence="15">
    <location>
        <begin position="717"/>
        <end position="736"/>
    </location>
</feature>
<evidence type="ECO:0000313" key="19">
    <source>
        <dbReference type="Proteomes" id="UP001479436"/>
    </source>
</evidence>
<gene>
    <name evidence="18" type="primary">NCR1</name>
    <name evidence="18" type="ORF">K7432_014839</name>
</gene>
<organism evidence="18 19">
    <name type="scientific">Basidiobolus ranarum</name>
    <dbReference type="NCBI Taxonomy" id="34480"/>
    <lineage>
        <taxon>Eukaryota</taxon>
        <taxon>Fungi</taxon>
        <taxon>Fungi incertae sedis</taxon>
        <taxon>Zoopagomycota</taxon>
        <taxon>Entomophthoromycotina</taxon>
        <taxon>Basidiobolomycetes</taxon>
        <taxon>Basidiobolales</taxon>
        <taxon>Basidiobolaceae</taxon>
        <taxon>Basidiobolus</taxon>
    </lineage>
</organism>
<dbReference type="InterPro" id="IPR032190">
    <property type="entry name" value="NPC1_N"/>
</dbReference>
<keyword evidence="7 15" id="KW-1133">Transmembrane helix</keyword>
<evidence type="ECO:0000256" key="6">
    <source>
        <dbReference type="ARBA" id="ARBA00022729"/>
    </source>
</evidence>
<dbReference type="PROSITE" id="PS50156">
    <property type="entry name" value="SSD"/>
    <property type="match status" value="1"/>
</dbReference>
<evidence type="ECO:0000256" key="4">
    <source>
        <dbReference type="ARBA" id="ARBA00022548"/>
    </source>
</evidence>
<dbReference type="PANTHER" id="PTHR45727:SF2">
    <property type="entry name" value="NPC INTRACELLULAR CHOLESTEROL TRANSPORTER 1"/>
    <property type="match status" value="1"/>
</dbReference>
<evidence type="ECO:0000256" key="7">
    <source>
        <dbReference type="ARBA" id="ARBA00022989"/>
    </source>
</evidence>
<reference evidence="18 19" key="1">
    <citation type="submission" date="2023-04" db="EMBL/GenBank/DDBJ databases">
        <title>Genome of Basidiobolus ranarum AG-B5.</title>
        <authorList>
            <person name="Stajich J.E."/>
            <person name="Carter-House D."/>
            <person name="Gryganskyi A."/>
        </authorList>
    </citation>
    <scope>NUCLEOTIDE SEQUENCE [LARGE SCALE GENOMIC DNA]</scope>
    <source>
        <strain evidence="18 19">AG-B5</strain>
    </source>
</reference>
<evidence type="ECO:0000256" key="3">
    <source>
        <dbReference type="ARBA" id="ARBA00022448"/>
    </source>
</evidence>
<evidence type="ECO:0000259" key="17">
    <source>
        <dbReference type="PROSITE" id="PS50156"/>
    </source>
</evidence>
<feature type="chain" id="PRO_5047326417" evidence="16">
    <location>
        <begin position="37"/>
        <end position="1272"/>
    </location>
</feature>
<dbReference type="PANTHER" id="PTHR45727">
    <property type="entry name" value="NPC INTRACELLULAR CHOLESTEROL TRANSPORTER 1"/>
    <property type="match status" value="1"/>
</dbReference>
<evidence type="ECO:0000256" key="1">
    <source>
        <dbReference type="ARBA" id="ARBA00004127"/>
    </source>
</evidence>
<evidence type="ECO:0000256" key="5">
    <source>
        <dbReference type="ARBA" id="ARBA00022692"/>
    </source>
</evidence>
<sequence>MNKPPNNITSRRTFRRLSIMFSLLFLTLLFSTPGFTQEVPSKEVIRQNGYCSMYGECGPKTDSFFSKSLSCPANIPAVKPDSSHLELLVEVCGKDFENSMVCCDEDQLNSLQQSTKIAYTILSACPACLNNFFSFYCQFTCSPNQSTFVNVTSTSISPRTKKEIVTGVDFYVDPGFGTGFFNSCKDVKFPSDNVFVMDLIGGGAKNYHDMMSFMGQERIGGSPYPINYPLHDDTGLFTALNSTARRCDGEDLASRCSCVDCASVCPILDSPSSNQDRCMIGSWSCLSVGLLTGYLVLLLLVAFGGYLKRHFGDKRDRQGFEPVPLSEEEDALLSPELDASPRPYWVNTKLQNWFYKQGYICSAYPWHVIILTLLFVAFCSLGWSYFQVETSPERLWVGPDSDSSVHKRYFDENFGPFYRTQQLIFTHKENQTVIEEKYLRQLFKVQNKISNLKSSNGYTLNDLCFKPVGDACVVQSVTGYWQDDLSKFKHNSWKNEFNSCTYQPSNCLPEFQQPIKPDLILGGFDEQHYNESRALIVTYVLKNYNDKRLVSKAHEWEESLLTLLNNIHTDPEFDLEDINVHYSTESSIESELNRSSNADLSTVALSYLVMFLYASVALGKLSKASSIRRLLIDSKFSLAICGISIVVASVSVSVGVFSFAGVKITLIIAEVIPFLVLAVGVDNIFILSHEFERQSSDTNFTVQERAARTLGKMGPSIFLSALSETFAFGLGSFVTMPAVSSFALYASLAIWIDFVLQVTCFISFMTLDAQREEDNLVDCIPCLRLSAPQKSHEEGFLQKVFRVYYAPFILSPLVKSIIFMVFLGAFGFGILNSTKIELGLDQRIALPRDSYLVPYFDDLDAYFRTGPPVYFVTKNVNATSLEGQQAICGRFSTCQPYSLANILEQERKRPEVSFIAQPASIWLDDFLHWLNPAADMCCRFRRDTLDAKQPEMCGPFDDEDDCQMCMDDHDPSWNITMAGLPQGREFLFYLKYWLSSTPDEECPLAGSAAYGDAIVIDEEATTIKASHIRTYHTPLRTQSEFIAGYKAAHRIAAEVFEETGVEVFPYSIFYIFFEQYTYIVSLSWKLLSIAIVGIAVITGILLGNLRASIGVLTTVVMILVNVIGGMYLWGISLNAVSLVNLMICVGISVEFCSHIARSFVIGNGDGNERAYMALVSVGSSVFSGITLTKFAGIIVLAFARSRIFEIYYYRMYLLIVVIGALHGLVFLPVFLSYLEQGNSPISCMRRPVVGMLIDEDDNEEEYEEDGSRLVQR</sequence>
<dbReference type="NCBIfam" id="TIGR00917">
    <property type="entry name" value="2A060601"/>
    <property type="match status" value="1"/>
</dbReference>
<keyword evidence="5 15" id="KW-0812">Transmembrane</keyword>
<keyword evidence="8" id="KW-0445">Lipid transport</keyword>
<evidence type="ECO:0000256" key="14">
    <source>
        <dbReference type="ARBA" id="ARBA00023221"/>
    </source>
</evidence>
<keyword evidence="4" id="KW-0153">Cholesterol metabolism</keyword>
<evidence type="ECO:0000256" key="10">
    <source>
        <dbReference type="ARBA" id="ARBA00023136"/>
    </source>
</evidence>
<dbReference type="Pfam" id="PF22314">
    <property type="entry name" value="NPC1_MLD"/>
    <property type="match status" value="1"/>
</dbReference>
<dbReference type="Gene3D" id="1.20.1640.10">
    <property type="entry name" value="Multidrug efflux transporter AcrB transmembrane domain"/>
    <property type="match status" value="2"/>
</dbReference>
<evidence type="ECO:0000256" key="13">
    <source>
        <dbReference type="ARBA" id="ARBA00023180"/>
    </source>
</evidence>
<evidence type="ECO:0000256" key="9">
    <source>
        <dbReference type="ARBA" id="ARBA00023098"/>
    </source>
</evidence>
<keyword evidence="14" id="KW-0753">Steroid metabolism</keyword>
<evidence type="ECO:0000256" key="11">
    <source>
        <dbReference type="ARBA" id="ARBA00023157"/>
    </source>
</evidence>
<feature type="transmembrane region" description="Helical" evidence="15">
    <location>
        <begin position="600"/>
        <end position="618"/>
    </location>
</feature>
<feature type="domain" description="SSD" evidence="17">
    <location>
        <begin position="599"/>
        <end position="767"/>
    </location>
</feature>
<dbReference type="EMBL" id="JASJQH010008681">
    <property type="protein sequence ID" value="KAK9687302.1"/>
    <property type="molecule type" value="Genomic_DNA"/>
</dbReference>
<keyword evidence="10 15" id="KW-0472">Membrane</keyword>
<dbReference type="Proteomes" id="UP001479436">
    <property type="component" value="Unassembled WGS sequence"/>
</dbReference>
<keyword evidence="13" id="KW-0325">Glycoprotein</keyword>
<dbReference type="InterPro" id="IPR004765">
    <property type="entry name" value="NPC1-like"/>
</dbReference>
<evidence type="ECO:0000256" key="12">
    <source>
        <dbReference type="ARBA" id="ARBA00023166"/>
    </source>
</evidence>
<dbReference type="InterPro" id="IPR053956">
    <property type="entry name" value="NPC1_MLD"/>
</dbReference>
<feature type="transmembrane region" description="Helical" evidence="15">
    <location>
        <begin position="638"/>
        <end position="660"/>
    </location>
</feature>
<dbReference type="SUPFAM" id="SSF82866">
    <property type="entry name" value="Multidrug efflux transporter AcrB transmembrane domain"/>
    <property type="match status" value="2"/>
</dbReference>
<keyword evidence="12" id="KW-1207">Sterol metabolism</keyword>
<keyword evidence="11" id="KW-1015">Disulfide bond</keyword>
<name>A0ABR2VNX4_9FUNG</name>
<comment type="subcellular location">
    <subcellularLocation>
        <location evidence="1">Endomembrane system</location>
        <topology evidence="1">Multi-pass membrane protein</topology>
    </subcellularLocation>
</comment>
<keyword evidence="9" id="KW-0443">Lipid metabolism</keyword>
<feature type="transmembrane region" description="Helical" evidence="15">
    <location>
        <begin position="666"/>
        <end position="687"/>
    </location>
</feature>
<evidence type="ECO:0000256" key="15">
    <source>
        <dbReference type="SAM" id="Phobius"/>
    </source>
</evidence>
<keyword evidence="19" id="KW-1185">Reference proteome</keyword>
<feature type="transmembrane region" description="Helical" evidence="15">
    <location>
        <begin position="1109"/>
        <end position="1129"/>
    </location>
</feature>
<evidence type="ECO:0000256" key="2">
    <source>
        <dbReference type="ARBA" id="ARBA00005585"/>
    </source>
</evidence>
<evidence type="ECO:0000256" key="8">
    <source>
        <dbReference type="ARBA" id="ARBA00023055"/>
    </source>
</evidence>
<feature type="transmembrane region" description="Helical" evidence="15">
    <location>
        <begin position="280"/>
        <end position="307"/>
    </location>
</feature>
<feature type="transmembrane region" description="Helical" evidence="15">
    <location>
        <begin position="1211"/>
        <end position="1234"/>
    </location>
</feature>
<accession>A0ABR2VNX4</accession>
<dbReference type="InterPro" id="IPR053958">
    <property type="entry name" value="HMGCR/SNAP/NPC1-like_SSD"/>
</dbReference>
<comment type="similarity">
    <text evidence="2">Belongs to the patched family.</text>
</comment>
<keyword evidence="3" id="KW-0813">Transport</keyword>
<feature type="transmembrane region" description="Helical" evidence="15">
    <location>
        <begin position="1082"/>
        <end position="1102"/>
    </location>
</feature>
<evidence type="ECO:0000256" key="16">
    <source>
        <dbReference type="SAM" id="SignalP"/>
    </source>
</evidence>
<dbReference type="Pfam" id="PF12349">
    <property type="entry name" value="Sterol-sensing"/>
    <property type="match status" value="1"/>
</dbReference>
<feature type="transmembrane region" description="Helical" evidence="15">
    <location>
        <begin position="808"/>
        <end position="831"/>
    </location>
</feature>
<feature type="transmembrane region" description="Helical" evidence="15">
    <location>
        <begin position="1172"/>
        <end position="1199"/>
    </location>
</feature>
<feature type="signal peptide" evidence="16">
    <location>
        <begin position="1"/>
        <end position="36"/>
    </location>
</feature>